<comment type="caution">
    <text evidence="6">The sequence shown here is derived from an EMBL/GenBank/DDBJ whole genome shotgun (WGS) entry which is preliminary data.</text>
</comment>
<dbReference type="InterPro" id="IPR028978">
    <property type="entry name" value="Chorismate_lyase_/UTRA_dom_sf"/>
</dbReference>
<dbReference type="CDD" id="cd07377">
    <property type="entry name" value="WHTH_GntR"/>
    <property type="match status" value="1"/>
</dbReference>
<dbReference type="SUPFAM" id="SSF64288">
    <property type="entry name" value="Chorismate lyase-like"/>
    <property type="match status" value="1"/>
</dbReference>
<evidence type="ECO:0000259" key="5">
    <source>
        <dbReference type="PROSITE" id="PS50949"/>
    </source>
</evidence>
<dbReference type="PANTHER" id="PTHR44846">
    <property type="entry name" value="MANNOSYL-D-GLYCERATE TRANSPORT/METABOLISM SYSTEM REPRESSOR MNGR-RELATED"/>
    <property type="match status" value="1"/>
</dbReference>
<dbReference type="Pfam" id="PF00392">
    <property type="entry name" value="GntR"/>
    <property type="match status" value="1"/>
</dbReference>
<name>A0ABP6R2C6_9ACTN</name>
<dbReference type="Gene3D" id="1.10.10.10">
    <property type="entry name" value="Winged helix-like DNA-binding domain superfamily/Winged helix DNA-binding domain"/>
    <property type="match status" value="1"/>
</dbReference>
<dbReference type="PROSITE" id="PS50949">
    <property type="entry name" value="HTH_GNTR"/>
    <property type="match status" value="1"/>
</dbReference>
<feature type="compositionally biased region" description="Basic residues" evidence="4">
    <location>
        <begin position="225"/>
        <end position="235"/>
    </location>
</feature>
<dbReference type="InterPro" id="IPR036390">
    <property type="entry name" value="WH_DNA-bd_sf"/>
</dbReference>
<evidence type="ECO:0000256" key="1">
    <source>
        <dbReference type="ARBA" id="ARBA00023015"/>
    </source>
</evidence>
<dbReference type="InterPro" id="IPR000524">
    <property type="entry name" value="Tscrpt_reg_HTH_GntR"/>
</dbReference>
<dbReference type="PRINTS" id="PR00035">
    <property type="entry name" value="HTHGNTR"/>
</dbReference>
<protein>
    <recommendedName>
        <fullName evidence="5">HTH gntR-type domain-containing protein</fullName>
    </recommendedName>
</protein>
<dbReference type="Gene3D" id="3.40.1410.10">
    <property type="entry name" value="Chorismate lyase-like"/>
    <property type="match status" value="1"/>
</dbReference>
<sequence>MPSRRDTIADDLRDRIVTGRLKPGDRLPSEAHLAAQYTVSTPTLRNALAVLQAEGLVEKVHGKGNFIRRPVRRITYVGGGRTPDTRIVDLAPLSVSVRTTKVRARGHLAALLKMPTGSALTEILCLGHEGEGPHSLARIYVPCDLAPAAALRESLPYEEIMTGLMELRPPPAEVREEISVRLPITGGGIHAPDQLRPGSPRHHPPDGRRRWTRGRGGPPRATGRPCRRGVHHSPHDRREVRGSMTTSIDLRLLPWTGPDGKPCFLSTDDNGGHMSRLADNIESAQLGMATALLGQALDILAQAETDPHDLRLLTKDLTGALRDTLRVATSRGHRLDSRSTDQRRR</sequence>
<feature type="domain" description="HTH gntR-type" evidence="5">
    <location>
        <begin position="2"/>
        <end position="70"/>
    </location>
</feature>
<dbReference type="SMART" id="SM00345">
    <property type="entry name" value="HTH_GNTR"/>
    <property type="match status" value="1"/>
</dbReference>
<dbReference type="Proteomes" id="UP001500728">
    <property type="component" value="Unassembled WGS sequence"/>
</dbReference>
<organism evidence="6 7">
    <name type="scientific">Streptomyces labedae</name>
    <dbReference type="NCBI Taxonomy" id="285569"/>
    <lineage>
        <taxon>Bacteria</taxon>
        <taxon>Bacillati</taxon>
        <taxon>Actinomycetota</taxon>
        <taxon>Actinomycetes</taxon>
        <taxon>Kitasatosporales</taxon>
        <taxon>Streptomycetaceae</taxon>
        <taxon>Streptomyces</taxon>
    </lineage>
</organism>
<gene>
    <name evidence="6" type="ORF">GCM10010469_50950</name>
</gene>
<evidence type="ECO:0000256" key="3">
    <source>
        <dbReference type="ARBA" id="ARBA00023163"/>
    </source>
</evidence>
<proteinExistence type="predicted"/>
<dbReference type="EMBL" id="BAAAUW010000029">
    <property type="protein sequence ID" value="GAA3272707.1"/>
    <property type="molecule type" value="Genomic_DNA"/>
</dbReference>
<feature type="region of interest" description="Disordered" evidence="4">
    <location>
        <begin position="185"/>
        <end position="240"/>
    </location>
</feature>
<dbReference type="SUPFAM" id="SSF46785">
    <property type="entry name" value="Winged helix' DNA-binding domain"/>
    <property type="match status" value="1"/>
</dbReference>
<keyword evidence="7" id="KW-1185">Reference proteome</keyword>
<dbReference type="PANTHER" id="PTHR44846:SF17">
    <property type="entry name" value="GNTR-FAMILY TRANSCRIPTIONAL REGULATOR"/>
    <property type="match status" value="1"/>
</dbReference>
<reference evidence="7" key="1">
    <citation type="journal article" date="2019" name="Int. J. Syst. Evol. Microbiol.">
        <title>The Global Catalogue of Microorganisms (GCM) 10K type strain sequencing project: providing services to taxonomists for standard genome sequencing and annotation.</title>
        <authorList>
            <consortium name="The Broad Institute Genomics Platform"/>
            <consortium name="The Broad Institute Genome Sequencing Center for Infectious Disease"/>
            <person name="Wu L."/>
            <person name="Ma J."/>
        </authorList>
    </citation>
    <scope>NUCLEOTIDE SEQUENCE [LARGE SCALE GENOMIC DNA]</scope>
    <source>
        <strain evidence="7">JCM 9381</strain>
    </source>
</reference>
<keyword evidence="1" id="KW-0805">Transcription regulation</keyword>
<accession>A0ABP6R2C6</accession>
<keyword evidence="3" id="KW-0804">Transcription</keyword>
<keyword evidence="2" id="KW-0238">DNA-binding</keyword>
<evidence type="ECO:0000313" key="7">
    <source>
        <dbReference type="Proteomes" id="UP001500728"/>
    </source>
</evidence>
<dbReference type="InterPro" id="IPR036388">
    <property type="entry name" value="WH-like_DNA-bd_sf"/>
</dbReference>
<evidence type="ECO:0000313" key="6">
    <source>
        <dbReference type="EMBL" id="GAA3272707.1"/>
    </source>
</evidence>
<dbReference type="InterPro" id="IPR050679">
    <property type="entry name" value="Bact_HTH_transcr_reg"/>
</dbReference>
<evidence type="ECO:0000256" key="2">
    <source>
        <dbReference type="ARBA" id="ARBA00023125"/>
    </source>
</evidence>
<evidence type="ECO:0000256" key="4">
    <source>
        <dbReference type="SAM" id="MobiDB-lite"/>
    </source>
</evidence>